<name>A0A9P1CUI3_9DINO</name>
<evidence type="ECO:0000313" key="5">
    <source>
        <dbReference type="EMBL" id="CAL1150553.1"/>
    </source>
</evidence>
<keyword evidence="2" id="KW-0460">Magnesium</keyword>
<proteinExistence type="predicted"/>
<dbReference type="OrthoDB" id="273917at2759"/>
<evidence type="ECO:0000313" key="7">
    <source>
        <dbReference type="Proteomes" id="UP001152797"/>
    </source>
</evidence>
<dbReference type="InterPro" id="IPR002058">
    <property type="entry name" value="PAP_assoc"/>
</dbReference>
<evidence type="ECO:0000313" key="6">
    <source>
        <dbReference type="EMBL" id="CAL4784490.1"/>
    </source>
</evidence>
<reference evidence="5" key="2">
    <citation type="submission" date="2024-04" db="EMBL/GenBank/DDBJ databases">
        <authorList>
            <person name="Chen Y."/>
            <person name="Shah S."/>
            <person name="Dougan E. K."/>
            <person name="Thang M."/>
            <person name="Chan C."/>
        </authorList>
    </citation>
    <scope>NUCLEOTIDE SEQUENCE [LARGE SCALE GENOMIC DNA]</scope>
</reference>
<dbReference type="Gene3D" id="1.10.1410.10">
    <property type="match status" value="1"/>
</dbReference>
<evidence type="ECO:0000313" key="4">
    <source>
        <dbReference type="EMBL" id="CAI3997178.1"/>
    </source>
</evidence>
<keyword evidence="6" id="KW-0548">Nucleotidyltransferase</keyword>
<organism evidence="4">
    <name type="scientific">Cladocopium goreaui</name>
    <dbReference type="NCBI Taxonomy" id="2562237"/>
    <lineage>
        <taxon>Eukaryota</taxon>
        <taxon>Sar</taxon>
        <taxon>Alveolata</taxon>
        <taxon>Dinophyceae</taxon>
        <taxon>Suessiales</taxon>
        <taxon>Symbiodiniaceae</taxon>
        <taxon>Cladocopium</taxon>
    </lineage>
</organism>
<dbReference type="EMBL" id="CAMXCT020002302">
    <property type="protein sequence ID" value="CAL1150553.1"/>
    <property type="molecule type" value="Genomic_DNA"/>
</dbReference>
<dbReference type="Pfam" id="PF03828">
    <property type="entry name" value="PAP_assoc"/>
    <property type="match status" value="1"/>
</dbReference>
<dbReference type="Proteomes" id="UP001152797">
    <property type="component" value="Unassembled WGS sequence"/>
</dbReference>
<comment type="caution">
    <text evidence="4">The sequence shown here is derived from an EMBL/GenBank/DDBJ whole genome shotgun (WGS) entry which is preliminary data.</text>
</comment>
<accession>A0A9P1CUI3</accession>
<evidence type="ECO:0000259" key="3">
    <source>
        <dbReference type="Pfam" id="PF03828"/>
    </source>
</evidence>
<dbReference type="EMBL" id="CAMXCT010002302">
    <property type="protein sequence ID" value="CAI3997178.1"/>
    <property type="molecule type" value="Genomic_DNA"/>
</dbReference>
<dbReference type="SUPFAM" id="SSF81631">
    <property type="entry name" value="PAP/OAS1 substrate-binding domain"/>
    <property type="match status" value="1"/>
</dbReference>
<gene>
    <name evidence="4" type="ORF">C1SCF055_LOCUS23588</name>
</gene>
<evidence type="ECO:0000256" key="2">
    <source>
        <dbReference type="ARBA" id="ARBA00022842"/>
    </source>
</evidence>
<dbReference type="GO" id="GO:0016779">
    <property type="term" value="F:nucleotidyltransferase activity"/>
    <property type="evidence" value="ECO:0007669"/>
    <property type="project" value="UniProtKB-KW"/>
</dbReference>
<evidence type="ECO:0000256" key="1">
    <source>
        <dbReference type="ARBA" id="ARBA00022723"/>
    </source>
</evidence>
<protein>
    <submittedName>
        <fullName evidence="6">Terminal uridylyltransferase cid1 (TUTase cid1) (Caffeine-induced death protein 1) (Poly(A) polymerase cid1) (PAP) (Poly(U) polymerase cid1) (PUP)</fullName>
    </submittedName>
</protein>
<reference evidence="4" key="1">
    <citation type="submission" date="2022-10" db="EMBL/GenBank/DDBJ databases">
        <authorList>
            <person name="Chen Y."/>
            <person name="Dougan E. K."/>
            <person name="Chan C."/>
            <person name="Rhodes N."/>
            <person name="Thang M."/>
        </authorList>
    </citation>
    <scope>NUCLEOTIDE SEQUENCE</scope>
</reference>
<dbReference type="AlphaFoldDB" id="A0A9P1CUI3"/>
<dbReference type="GO" id="GO:0046872">
    <property type="term" value="F:metal ion binding"/>
    <property type="evidence" value="ECO:0007669"/>
    <property type="project" value="UniProtKB-KW"/>
</dbReference>
<keyword evidence="7" id="KW-1185">Reference proteome</keyword>
<keyword evidence="1" id="KW-0479">Metal-binding</keyword>
<keyword evidence="6" id="KW-0808">Transferase</keyword>
<feature type="domain" description="PAP-associated" evidence="3">
    <location>
        <begin position="14"/>
        <end position="42"/>
    </location>
</feature>
<dbReference type="EMBL" id="CAMXCT030002302">
    <property type="protein sequence ID" value="CAL4784490.1"/>
    <property type="molecule type" value="Genomic_DNA"/>
</dbReference>
<sequence length="71" mass="8220">MNVDDLPPSSNKMSIGELLINFFQFYARDFDWRRHAVSMRRCARDEWDVGCRTTCPTSGLCWTKASSKEKG</sequence>